<evidence type="ECO:0000259" key="1">
    <source>
        <dbReference type="Pfam" id="PF13524"/>
    </source>
</evidence>
<accession>A0A5D4SUG8</accession>
<evidence type="ECO:0000313" key="3">
    <source>
        <dbReference type="Proteomes" id="UP000322524"/>
    </source>
</evidence>
<dbReference type="RefSeq" id="WP_148989517.1">
    <property type="nucleotide sequence ID" value="NZ_VTEV01000007.1"/>
</dbReference>
<dbReference type="EMBL" id="VTEV01000007">
    <property type="protein sequence ID" value="TYS65744.1"/>
    <property type="molecule type" value="Genomic_DNA"/>
</dbReference>
<gene>
    <name evidence="2" type="ORF">FZC76_17830</name>
</gene>
<keyword evidence="2" id="KW-0808">Transferase</keyword>
<comment type="caution">
    <text evidence="2">The sequence shown here is derived from an EMBL/GenBank/DDBJ whole genome shotgun (WGS) entry which is preliminary data.</text>
</comment>
<organism evidence="2 3">
    <name type="scientific">Sutcliffiella horikoshii</name>
    <dbReference type="NCBI Taxonomy" id="79883"/>
    <lineage>
        <taxon>Bacteria</taxon>
        <taxon>Bacillati</taxon>
        <taxon>Bacillota</taxon>
        <taxon>Bacilli</taxon>
        <taxon>Bacillales</taxon>
        <taxon>Bacillaceae</taxon>
        <taxon>Sutcliffiella</taxon>
    </lineage>
</organism>
<proteinExistence type="predicted"/>
<feature type="domain" description="Spore protein YkvP/CgeB glycosyl transferase-like" evidence="1">
    <location>
        <begin position="205"/>
        <end position="312"/>
    </location>
</feature>
<dbReference type="Pfam" id="PF13524">
    <property type="entry name" value="Glyco_trans_1_2"/>
    <property type="match status" value="1"/>
</dbReference>
<reference evidence="2 3" key="1">
    <citation type="submission" date="2019-08" db="EMBL/GenBank/DDBJ databases">
        <title>Bacillus genomes from the desert of Cuatro Cienegas, Coahuila.</title>
        <authorList>
            <person name="Olmedo-Alvarez G."/>
        </authorList>
    </citation>
    <scope>NUCLEOTIDE SEQUENCE [LARGE SCALE GENOMIC DNA]</scope>
    <source>
        <strain evidence="2 3">CH28_1T</strain>
    </source>
</reference>
<dbReference type="OrthoDB" id="5121913at2"/>
<dbReference type="AlphaFoldDB" id="A0A5D4SUG8"/>
<sequence>MKKKPKILVLIKPFNKTMPKHKAKYDMITAMEKYAEVKYWHKNGHIRAILKALNFKPDFILHYDIAWNYALAPMINGLGDITIPKGCVVIDIHFNRKVRKDYFKNNKIDVIFSLTKSSFLKAFPTFKKKFKWWPFAINPAIFKDYKVKKSYDFLLMGQVYDQQKNARTKTITPSGKYPFRDEVLLKMRKVPGFVHRPHPGHHAKMNALVNANYAKEISKAHIFYTCGSRYKYPVLKFFEIPACRTLMLAEPVPDILELGFKDGVNFVACNINNFYEKGMYYLENEEERELIRDNGYKFIHENHTISVRALEITSYIQELLKTK</sequence>
<dbReference type="Proteomes" id="UP000322524">
    <property type="component" value="Unassembled WGS sequence"/>
</dbReference>
<protein>
    <submittedName>
        <fullName evidence="2">Glycosyltransferase</fullName>
    </submittedName>
</protein>
<evidence type="ECO:0000313" key="2">
    <source>
        <dbReference type="EMBL" id="TYS65744.1"/>
    </source>
</evidence>
<name>A0A5D4SUG8_9BACI</name>
<dbReference type="GO" id="GO:0016740">
    <property type="term" value="F:transferase activity"/>
    <property type="evidence" value="ECO:0007669"/>
    <property type="project" value="UniProtKB-KW"/>
</dbReference>
<dbReference type="InterPro" id="IPR055259">
    <property type="entry name" value="YkvP/CgeB_Glyco_trans-like"/>
</dbReference>